<feature type="region of interest" description="Disordered" evidence="1">
    <location>
        <begin position="145"/>
        <end position="220"/>
    </location>
</feature>
<sequence>MAPGANYMGGKRNAARARSKDTTGRAHKNFFSRQRLDILSKGLSGGAPSGGSTSGLGPRITASDIDLSHAKHLAPGSSFDREDLVSRRVDTESTPSRPTHLTEETRSRIRSSSGSRSSRILEALDITEPLAMRAAMNKILSFPDLAGLSPGPRSPPSMKRQPKRQKTRVSPSPSLSDDQSLEELRHESMDVDDPVADASDEHYSETKTDREDGDFGLDVHSYSIHRPATPLSTTNKENAPSLPDPWNAIGFILGLEEDNQSGRTAKGCLSEDHFPARTSPNEHATELDRNSTDGHEINRASSPECVELEPLVYYHSDETTTTDDELLSPPSGAPPPVPEIPSKFLSPVLRPIAPNADLRDVRKFVY</sequence>
<dbReference type="Proteomes" id="UP001215598">
    <property type="component" value="Unassembled WGS sequence"/>
</dbReference>
<feature type="region of interest" description="Disordered" evidence="1">
    <location>
        <begin position="1"/>
        <end position="119"/>
    </location>
</feature>
<gene>
    <name evidence="2" type="ORF">B0H16DRAFT_1557108</name>
</gene>
<dbReference type="AlphaFoldDB" id="A0AAD7IMR9"/>
<evidence type="ECO:0000313" key="3">
    <source>
        <dbReference type="Proteomes" id="UP001215598"/>
    </source>
</evidence>
<feature type="region of interest" description="Disordered" evidence="1">
    <location>
        <begin position="262"/>
        <end position="302"/>
    </location>
</feature>
<evidence type="ECO:0000313" key="2">
    <source>
        <dbReference type="EMBL" id="KAJ7746342.1"/>
    </source>
</evidence>
<feature type="compositionally biased region" description="Basic and acidic residues" evidence="1">
    <location>
        <begin position="199"/>
        <end position="210"/>
    </location>
</feature>
<feature type="compositionally biased region" description="Basic and acidic residues" evidence="1">
    <location>
        <begin position="79"/>
        <end position="91"/>
    </location>
</feature>
<comment type="caution">
    <text evidence="2">The sequence shown here is derived from an EMBL/GenBank/DDBJ whole genome shotgun (WGS) entry which is preliminary data.</text>
</comment>
<evidence type="ECO:0000256" key="1">
    <source>
        <dbReference type="SAM" id="MobiDB-lite"/>
    </source>
</evidence>
<keyword evidence="3" id="KW-1185">Reference proteome</keyword>
<feature type="compositionally biased region" description="Basic and acidic residues" evidence="1">
    <location>
        <begin position="283"/>
        <end position="298"/>
    </location>
</feature>
<name>A0AAD7IMR9_9AGAR</name>
<proteinExistence type="predicted"/>
<organism evidence="2 3">
    <name type="scientific">Mycena metata</name>
    <dbReference type="NCBI Taxonomy" id="1033252"/>
    <lineage>
        <taxon>Eukaryota</taxon>
        <taxon>Fungi</taxon>
        <taxon>Dikarya</taxon>
        <taxon>Basidiomycota</taxon>
        <taxon>Agaricomycotina</taxon>
        <taxon>Agaricomycetes</taxon>
        <taxon>Agaricomycetidae</taxon>
        <taxon>Agaricales</taxon>
        <taxon>Marasmiineae</taxon>
        <taxon>Mycenaceae</taxon>
        <taxon>Mycena</taxon>
    </lineage>
</organism>
<dbReference type="EMBL" id="JARKIB010000080">
    <property type="protein sequence ID" value="KAJ7746342.1"/>
    <property type="molecule type" value="Genomic_DNA"/>
</dbReference>
<protein>
    <submittedName>
        <fullName evidence="2">Uncharacterized protein</fullName>
    </submittedName>
</protein>
<feature type="compositionally biased region" description="Gly residues" evidence="1">
    <location>
        <begin position="43"/>
        <end position="54"/>
    </location>
</feature>
<reference evidence="2" key="1">
    <citation type="submission" date="2023-03" db="EMBL/GenBank/DDBJ databases">
        <title>Massive genome expansion in bonnet fungi (Mycena s.s.) driven by repeated elements and novel gene families across ecological guilds.</title>
        <authorList>
            <consortium name="Lawrence Berkeley National Laboratory"/>
            <person name="Harder C.B."/>
            <person name="Miyauchi S."/>
            <person name="Viragh M."/>
            <person name="Kuo A."/>
            <person name="Thoen E."/>
            <person name="Andreopoulos B."/>
            <person name="Lu D."/>
            <person name="Skrede I."/>
            <person name="Drula E."/>
            <person name="Henrissat B."/>
            <person name="Morin E."/>
            <person name="Kohler A."/>
            <person name="Barry K."/>
            <person name="LaButti K."/>
            <person name="Morin E."/>
            <person name="Salamov A."/>
            <person name="Lipzen A."/>
            <person name="Mereny Z."/>
            <person name="Hegedus B."/>
            <person name="Baldrian P."/>
            <person name="Stursova M."/>
            <person name="Weitz H."/>
            <person name="Taylor A."/>
            <person name="Grigoriev I.V."/>
            <person name="Nagy L.G."/>
            <person name="Martin F."/>
            <person name="Kauserud H."/>
        </authorList>
    </citation>
    <scope>NUCLEOTIDE SEQUENCE</scope>
    <source>
        <strain evidence="2">CBHHK182m</strain>
    </source>
</reference>
<feature type="compositionally biased region" description="Low complexity" evidence="1">
    <location>
        <begin position="110"/>
        <end position="119"/>
    </location>
</feature>
<feature type="region of interest" description="Disordered" evidence="1">
    <location>
        <begin position="316"/>
        <end position="342"/>
    </location>
</feature>
<accession>A0AAD7IMR9</accession>